<evidence type="ECO:0008006" key="3">
    <source>
        <dbReference type="Google" id="ProtNLM"/>
    </source>
</evidence>
<evidence type="ECO:0000313" key="1">
    <source>
        <dbReference type="EMBL" id="UMM30240.1"/>
    </source>
</evidence>
<dbReference type="EMBL" id="CP092623">
    <property type="protein sequence ID" value="UMM30240.1"/>
    <property type="molecule type" value="Genomic_DNA"/>
</dbReference>
<protein>
    <recommendedName>
        <fullName evidence="3">Ubiquitin-like domain-containing protein</fullName>
    </recommendedName>
</protein>
<keyword evidence="2" id="KW-1185">Reference proteome</keyword>
<dbReference type="PANTHER" id="PTHR33651">
    <property type="entry name" value="PROTEIN CBG06246"/>
    <property type="match status" value="1"/>
</dbReference>
<proteinExistence type="predicted"/>
<gene>
    <name evidence="1" type="ORF">L5515_012204</name>
</gene>
<dbReference type="AlphaFoldDB" id="A0AAE9JI11"/>
<reference evidence="1 2" key="1">
    <citation type="submission" date="2022-04" db="EMBL/GenBank/DDBJ databases">
        <title>Chromosome-level reference genomes for two strains of Caenorhabditis briggsae: an improved platform for comparative genomics.</title>
        <authorList>
            <person name="Stevens L."/>
            <person name="Andersen E."/>
        </authorList>
    </citation>
    <scope>NUCLEOTIDE SEQUENCE [LARGE SCALE GENOMIC DNA]</scope>
    <source>
        <strain evidence="1">VX34</strain>
        <tissue evidence="1">Whole-organism</tissue>
    </source>
</reference>
<evidence type="ECO:0000313" key="2">
    <source>
        <dbReference type="Proteomes" id="UP000829354"/>
    </source>
</evidence>
<dbReference type="PANTHER" id="PTHR33651:SF2">
    <property type="entry name" value="PI3K_PI4K CATALYTIC DOMAIN-CONTAINING PROTEIN"/>
    <property type="match status" value="1"/>
</dbReference>
<name>A0AAE9JI11_CAEBR</name>
<dbReference type="Proteomes" id="UP000829354">
    <property type="component" value="Chromosome IV"/>
</dbReference>
<accession>A0AAE9JI11</accession>
<organism evidence="1 2">
    <name type="scientific">Caenorhabditis briggsae</name>
    <dbReference type="NCBI Taxonomy" id="6238"/>
    <lineage>
        <taxon>Eukaryota</taxon>
        <taxon>Metazoa</taxon>
        <taxon>Ecdysozoa</taxon>
        <taxon>Nematoda</taxon>
        <taxon>Chromadorea</taxon>
        <taxon>Rhabditida</taxon>
        <taxon>Rhabditina</taxon>
        <taxon>Rhabditomorpha</taxon>
        <taxon>Rhabditoidea</taxon>
        <taxon>Rhabditidae</taxon>
        <taxon>Peloderinae</taxon>
        <taxon>Caenorhabditis</taxon>
    </lineage>
</organism>
<sequence length="434" mass="50192">MFIVIDLRDHENKSHGTVKFDFTAQATIKQLHDRILSRFHIGIEYQQIYDSKNSRIDLLNGSLEGVGLKDNETLILKHSELSRWIAYKKCLDLVLKKTDDKKANARDAVRHHELLMKCGFFDVYLQFDDYRKQKHSKVASWTDEDINLIRDAAEQYFHRLHDLKRGNQESDFICNFEDKDLELGGISNSTLAFVRIHGEDFVSKFYIKCHHFGPKGTSSGQPPDINELYCYKLLELIAVGPTCHIVPPIITTGTKTSVYIATKWDDNFKLMEHVIQENGLTADLAVQLVLLRVLLFIADLHLQNCGVWKGTNNIAIVDFAPENEITVHDDIKAQLFTTFPHSRWKEEFKAVKNKLDDNSWLKIAKQNLDKWDLSRKIELAQEQLDPTKDVLKGIELVFKKRKLCYSPNLQLKEYVDTLNKNLENLQIVLNSTVH</sequence>